<dbReference type="AlphaFoldDB" id="D8UMV4"/>
<evidence type="ECO:0000256" key="1">
    <source>
        <dbReference type="ARBA" id="ARBA00004167"/>
    </source>
</evidence>
<keyword evidence="5 9" id="KW-1133">Transmembrane helix</keyword>
<dbReference type="EMBL" id="GL379446">
    <property type="protein sequence ID" value="EFJ38945.1"/>
    <property type="molecule type" value="Genomic_DNA"/>
</dbReference>
<feature type="domain" description="Anti-sigma K factor RskA C-terminal" evidence="12">
    <location>
        <begin position="266"/>
        <end position="396"/>
    </location>
</feature>
<gene>
    <name evidence="14" type="ORF">VOLCADRAFT_101503</name>
</gene>
<feature type="domain" description="Anti-sigma-K factor RskA N-terminal" evidence="13">
    <location>
        <begin position="153"/>
        <end position="198"/>
    </location>
</feature>
<dbReference type="SUPFAM" id="SSF88659">
    <property type="entry name" value="Sigma3 and sigma4 domains of RNA polymerase sigma factors"/>
    <property type="match status" value="1"/>
</dbReference>
<dbReference type="GO" id="GO:0016989">
    <property type="term" value="F:sigma factor antagonist activity"/>
    <property type="evidence" value="ECO:0007669"/>
    <property type="project" value="TreeGrafter"/>
</dbReference>
<dbReference type="Proteomes" id="UP000001058">
    <property type="component" value="Unassembled WGS sequence"/>
</dbReference>
<dbReference type="InterPro" id="IPR013249">
    <property type="entry name" value="RNA_pol_sigma70_r4_t2"/>
</dbReference>
<dbReference type="KEGG" id="vcn:VOLCADRAFT_101503"/>
<dbReference type="CDD" id="cd06171">
    <property type="entry name" value="Sigma70_r4"/>
    <property type="match status" value="1"/>
</dbReference>
<dbReference type="SUPFAM" id="SSF88946">
    <property type="entry name" value="Sigma2 domain of RNA polymerase sigma factors"/>
    <property type="match status" value="1"/>
</dbReference>
<sequence length="403" mass="42839">RVFGMARRVLIDPDLSEDATQEVYLQVWQGAAKFDRAAGTPLAWLMTIAHRRAIDRVRAVQAATDREAKYGAASQDPDRDLVTEEADTNLEAEAVSRCLGTLTDTQRESVRLAYYGGLTYREVAEHLGAAVPTIKSRIRDGLLRLKTCLGGRVLELAELYALDAVSDDERAMIDHYIKDAPERPEFLERVREARETLAVSFAPEEEPPAGLFDDILERITKDAAAQPFAQPVAPSVESPAVDDLAAARMRREERTRVGGARRWIVGAAAAAVIALGGIGVGAYVSAQNDPVNQVLQAQDVQKKSAPVPGGGTATISASSAKDSFVVLMDGVSPAPEGKVYQLWTLPKDGSAPVPQGTMDAETLSKPAVVKGLSSASSVAITVEPTGGSSAPTTDPVLVVGLSA</sequence>
<dbReference type="GO" id="GO:0003677">
    <property type="term" value="F:DNA binding"/>
    <property type="evidence" value="ECO:0007669"/>
    <property type="project" value="InterPro"/>
</dbReference>
<dbReference type="InParanoid" id="D8UMV4"/>
<evidence type="ECO:0000256" key="3">
    <source>
        <dbReference type="ARBA" id="ARBA00022475"/>
    </source>
</evidence>
<evidence type="ECO:0000256" key="4">
    <source>
        <dbReference type="ARBA" id="ARBA00022692"/>
    </source>
</evidence>
<dbReference type="InterPro" id="IPR013325">
    <property type="entry name" value="RNA_pol_sigma_r2"/>
</dbReference>
<dbReference type="Gene3D" id="1.10.10.10">
    <property type="entry name" value="Winged helix-like DNA-binding domain superfamily/Winged helix DNA-binding domain"/>
    <property type="match status" value="1"/>
</dbReference>
<dbReference type="PANTHER" id="PTHR37461">
    <property type="entry name" value="ANTI-SIGMA-K FACTOR RSKA"/>
    <property type="match status" value="1"/>
</dbReference>
<feature type="non-terminal residue" evidence="14">
    <location>
        <position position="1"/>
    </location>
</feature>
<dbReference type="OrthoDB" id="5376590at2759"/>
<dbReference type="InterPro" id="IPR007627">
    <property type="entry name" value="RNA_pol_sigma70_r2"/>
</dbReference>
<evidence type="ECO:0000256" key="9">
    <source>
        <dbReference type="SAM" id="Phobius"/>
    </source>
</evidence>
<dbReference type="InterPro" id="IPR041916">
    <property type="entry name" value="Anti_sigma_zinc_sf"/>
</dbReference>
<dbReference type="GO" id="GO:0006352">
    <property type="term" value="P:DNA-templated transcription initiation"/>
    <property type="evidence" value="ECO:0007669"/>
    <property type="project" value="InterPro"/>
</dbReference>
<keyword evidence="6 9" id="KW-0472">Membrane</keyword>
<name>D8UMV4_VOLCA</name>
<dbReference type="PANTHER" id="PTHR37461:SF1">
    <property type="entry name" value="ANTI-SIGMA-K FACTOR RSKA"/>
    <property type="match status" value="1"/>
</dbReference>
<evidence type="ECO:0000256" key="6">
    <source>
        <dbReference type="ARBA" id="ARBA00023136"/>
    </source>
</evidence>
<dbReference type="InterPro" id="IPR053877">
    <property type="entry name" value="RskA_N"/>
</dbReference>
<reference evidence="14 15" key="1">
    <citation type="journal article" date="2010" name="Science">
        <title>Genomic analysis of organismal complexity in the multicellular green alga Volvox carteri.</title>
        <authorList>
            <person name="Prochnik S.E."/>
            <person name="Umen J."/>
            <person name="Nedelcu A.M."/>
            <person name="Hallmann A."/>
            <person name="Miller S.M."/>
            <person name="Nishii I."/>
            <person name="Ferris P."/>
            <person name="Kuo A."/>
            <person name="Mitros T."/>
            <person name="Fritz-Laylin L.K."/>
            <person name="Hellsten U."/>
            <person name="Chapman J."/>
            <person name="Simakov O."/>
            <person name="Rensing S.A."/>
            <person name="Terry A."/>
            <person name="Pangilinan J."/>
            <person name="Kapitonov V."/>
            <person name="Jurka J."/>
            <person name="Salamov A."/>
            <person name="Shapiro H."/>
            <person name="Schmutz J."/>
            <person name="Grimwood J."/>
            <person name="Lindquist E."/>
            <person name="Lucas S."/>
            <person name="Grigoriev I.V."/>
            <person name="Schmitt R."/>
            <person name="Kirk D."/>
            <person name="Rokhsar D.S."/>
        </authorList>
    </citation>
    <scope>NUCLEOTIDE SEQUENCE [LARGE SCALE GENOMIC DNA]</scope>
    <source>
        <strain evidence="15">f. Nagariensis / Eve</strain>
    </source>
</reference>
<evidence type="ECO:0000313" key="15">
    <source>
        <dbReference type="Proteomes" id="UP000001058"/>
    </source>
</evidence>
<dbReference type="Gene3D" id="1.10.10.1320">
    <property type="entry name" value="Anti-sigma factor, zinc-finger domain"/>
    <property type="match status" value="1"/>
</dbReference>
<keyword evidence="4 9" id="KW-0812">Transmembrane</keyword>
<proteinExistence type="predicted"/>
<evidence type="ECO:0000259" key="10">
    <source>
        <dbReference type="Pfam" id="PF04542"/>
    </source>
</evidence>
<evidence type="ECO:0000256" key="5">
    <source>
        <dbReference type="ARBA" id="ARBA00022989"/>
    </source>
</evidence>
<evidence type="ECO:0000256" key="7">
    <source>
        <dbReference type="ARBA" id="ARBA00029829"/>
    </source>
</evidence>
<dbReference type="InterPro" id="IPR018764">
    <property type="entry name" value="RskA_C"/>
</dbReference>
<dbReference type="Gene3D" id="1.10.1740.10">
    <property type="match status" value="1"/>
</dbReference>
<dbReference type="NCBIfam" id="NF007228">
    <property type="entry name" value="PRK09646.1"/>
    <property type="match status" value="1"/>
</dbReference>
<evidence type="ECO:0000256" key="8">
    <source>
        <dbReference type="ARBA" id="ARBA00030803"/>
    </source>
</evidence>
<dbReference type="GO" id="GO:0016987">
    <property type="term" value="F:sigma factor activity"/>
    <property type="evidence" value="ECO:0007669"/>
    <property type="project" value="InterPro"/>
</dbReference>
<evidence type="ECO:0000259" key="12">
    <source>
        <dbReference type="Pfam" id="PF10099"/>
    </source>
</evidence>
<keyword evidence="3" id="KW-1003">Cell membrane</keyword>
<keyword evidence="15" id="KW-1185">Reference proteome</keyword>
<comment type="subcellular location">
    <subcellularLocation>
        <location evidence="2">Cell membrane</location>
    </subcellularLocation>
    <subcellularLocation>
        <location evidence="1">Membrane</location>
        <topology evidence="1">Single-pass membrane protein</topology>
    </subcellularLocation>
</comment>
<dbReference type="InterPro" id="IPR013324">
    <property type="entry name" value="RNA_pol_sigma_r3/r4-like"/>
</dbReference>
<dbReference type="Pfam" id="PF04542">
    <property type="entry name" value="Sigma70_r2"/>
    <property type="match status" value="1"/>
</dbReference>
<dbReference type="GO" id="GO:0006417">
    <property type="term" value="P:regulation of translation"/>
    <property type="evidence" value="ECO:0007669"/>
    <property type="project" value="TreeGrafter"/>
</dbReference>
<feature type="domain" description="RNA polymerase sigma factor 70 region 4 type 2" evidence="11">
    <location>
        <begin position="93"/>
        <end position="145"/>
    </location>
</feature>
<organism evidence="15">
    <name type="scientific">Volvox carteri f. nagariensis</name>
    <dbReference type="NCBI Taxonomy" id="3068"/>
    <lineage>
        <taxon>Eukaryota</taxon>
        <taxon>Viridiplantae</taxon>
        <taxon>Chlorophyta</taxon>
        <taxon>core chlorophytes</taxon>
        <taxon>Chlorophyceae</taxon>
        <taxon>CS clade</taxon>
        <taxon>Chlamydomonadales</taxon>
        <taxon>Volvocaceae</taxon>
        <taxon>Volvox</taxon>
    </lineage>
</organism>
<evidence type="ECO:0000313" key="14">
    <source>
        <dbReference type="EMBL" id="EFJ38945.1"/>
    </source>
</evidence>
<dbReference type="Pfam" id="PF10099">
    <property type="entry name" value="RskA_C"/>
    <property type="match status" value="1"/>
</dbReference>
<protein>
    <recommendedName>
        <fullName evidence="8">Regulator of SigK</fullName>
    </recommendedName>
    <alternativeName>
        <fullName evidence="7">Sigma-K anti-sigma factor RskA</fullName>
    </alternativeName>
</protein>
<dbReference type="InterPro" id="IPR036388">
    <property type="entry name" value="WH-like_DNA-bd_sf"/>
</dbReference>
<dbReference type="Pfam" id="PF22618">
    <property type="entry name" value="RskA_N"/>
    <property type="match status" value="1"/>
</dbReference>
<evidence type="ECO:0000256" key="2">
    <source>
        <dbReference type="ARBA" id="ARBA00004236"/>
    </source>
</evidence>
<dbReference type="Pfam" id="PF08281">
    <property type="entry name" value="Sigma70_r4_2"/>
    <property type="match status" value="1"/>
</dbReference>
<dbReference type="InterPro" id="IPR051474">
    <property type="entry name" value="Anti-sigma-K/W_factor"/>
</dbReference>
<evidence type="ECO:0000259" key="13">
    <source>
        <dbReference type="Pfam" id="PF22618"/>
    </source>
</evidence>
<dbReference type="NCBIfam" id="TIGR02937">
    <property type="entry name" value="sigma70-ECF"/>
    <property type="match status" value="1"/>
</dbReference>
<evidence type="ECO:0000259" key="11">
    <source>
        <dbReference type="Pfam" id="PF08281"/>
    </source>
</evidence>
<feature type="transmembrane region" description="Helical" evidence="9">
    <location>
        <begin position="263"/>
        <end position="284"/>
    </location>
</feature>
<dbReference type="InterPro" id="IPR014284">
    <property type="entry name" value="RNA_pol_sigma-70_dom"/>
</dbReference>
<dbReference type="GO" id="GO:0005886">
    <property type="term" value="C:plasma membrane"/>
    <property type="evidence" value="ECO:0007669"/>
    <property type="project" value="UniProtKB-SubCell"/>
</dbReference>
<accession>D8UMV4</accession>
<feature type="domain" description="RNA polymerase sigma-70 region 2" evidence="10">
    <location>
        <begin position="1"/>
        <end position="59"/>
    </location>
</feature>